<dbReference type="RefSeq" id="WP_119276217.1">
    <property type="nucleotide sequence ID" value="NZ_QWLA01000011.1"/>
</dbReference>
<dbReference type="CDD" id="cd00609">
    <property type="entry name" value="AAT_like"/>
    <property type="match status" value="1"/>
</dbReference>
<dbReference type="GO" id="GO:0030170">
    <property type="term" value="F:pyridoxal phosphate binding"/>
    <property type="evidence" value="ECO:0007669"/>
    <property type="project" value="InterPro"/>
</dbReference>
<feature type="domain" description="Aminotransferase class I/classII large" evidence="4">
    <location>
        <begin position="30"/>
        <end position="378"/>
    </location>
</feature>
<evidence type="ECO:0000313" key="5">
    <source>
        <dbReference type="EMBL" id="RIH88324.1"/>
    </source>
</evidence>
<evidence type="ECO:0000256" key="2">
    <source>
        <dbReference type="ARBA" id="ARBA00022576"/>
    </source>
</evidence>
<protein>
    <submittedName>
        <fullName evidence="5">LL-diaminopimelate aminotransferase</fullName>
        <ecNumber evidence="5">2.6.1.83</ecNumber>
    </submittedName>
</protein>
<dbReference type="EC" id="2.6.1.83" evidence="5"/>
<dbReference type="GO" id="GO:0010285">
    <property type="term" value="F:L,L-diaminopimelate aminotransferase activity"/>
    <property type="evidence" value="ECO:0007669"/>
    <property type="project" value="UniProtKB-EC"/>
</dbReference>
<evidence type="ECO:0000256" key="1">
    <source>
        <dbReference type="ARBA" id="ARBA00001933"/>
    </source>
</evidence>
<dbReference type="SUPFAM" id="SSF53383">
    <property type="entry name" value="PLP-dependent transferases"/>
    <property type="match status" value="1"/>
</dbReference>
<dbReference type="InterPro" id="IPR015424">
    <property type="entry name" value="PyrdxlP-dep_Trfase"/>
</dbReference>
<dbReference type="OrthoDB" id="9813612at2"/>
<dbReference type="Pfam" id="PF00155">
    <property type="entry name" value="Aminotran_1_2"/>
    <property type="match status" value="1"/>
</dbReference>
<keyword evidence="6" id="KW-1185">Reference proteome</keyword>
<dbReference type="PANTHER" id="PTHR42832">
    <property type="entry name" value="AMINO ACID AMINOTRANSFERASE"/>
    <property type="match status" value="1"/>
</dbReference>
<dbReference type="PANTHER" id="PTHR42832:SF2">
    <property type="entry name" value="ASPARTATE TRANSAMINASE"/>
    <property type="match status" value="1"/>
</dbReference>
<accession>A0A399EUM4</accession>
<dbReference type="Gene3D" id="3.40.640.10">
    <property type="entry name" value="Type I PLP-dependent aspartate aminotransferase-like (Major domain)"/>
    <property type="match status" value="1"/>
</dbReference>
<dbReference type="EMBL" id="QWLA01000011">
    <property type="protein sequence ID" value="RIH88324.1"/>
    <property type="molecule type" value="Genomic_DNA"/>
</dbReference>
<name>A0A399EUM4_9DEIN</name>
<proteinExistence type="predicted"/>
<dbReference type="InterPro" id="IPR050881">
    <property type="entry name" value="LL-DAP_aminotransferase"/>
</dbReference>
<gene>
    <name evidence="5" type="primary">dapL</name>
    <name evidence="5" type="ORF">Mrose_00883</name>
</gene>
<evidence type="ECO:0000256" key="3">
    <source>
        <dbReference type="ARBA" id="ARBA00022679"/>
    </source>
</evidence>
<organism evidence="5 6">
    <name type="scientific">Calidithermus roseus</name>
    <dbReference type="NCBI Taxonomy" id="1644118"/>
    <lineage>
        <taxon>Bacteria</taxon>
        <taxon>Thermotogati</taxon>
        <taxon>Deinococcota</taxon>
        <taxon>Deinococci</taxon>
        <taxon>Thermales</taxon>
        <taxon>Thermaceae</taxon>
        <taxon>Calidithermus</taxon>
    </lineage>
</organism>
<sequence length="388" mass="42546">MFRSSRTPQPGVFLQMDAAKAAARASGLRVIDLSIGASDLPPPPEALQALRESIDDPSTYGYCLKSGTLPFLQSATRWYARRYGLELDPKREALSLIGSQEGLAHLLMAVADPGTVLLMPEVAYPPYFGAARVAGLEIFPIPLGPDLLPLLRAIPHEVAARARVLLLNYPNNPTAAVAKEEFWLEALAFAQKHDLLLVHDNPYLDQLYEGKAVSPLALPGGRQRVVELFSFSKSFHLAGFRLGFALGSAEALASLEALKGPIDFNQYLGIQRMGMACLELPEERLKQEALIWKARAEVMVQALGEIGWHFEQPQACMYLWNRLPAGLGLDDLEFCLKLVAETGVALNPGRSFGPGGVGHVRFALVQPEPVLREAARHIGEFIRQHTRD</sequence>
<comment type="caution">
    <text evidence="5">The sequence shown here is derived from an EMBL/GenBank/DDBJ whole genome shotgun (WGS) entry which is preliminary data.</text>
</comment>
<dbReference type="InterPro" id="IPR015421">
    <property type="entry name" value="PyrdxlP-dep_Trfase_major"/>
</dbReference>
<dbReference type="Proteomes" id="UP000265341">
    <property type="component" value="Unassembled WGS sequence"/>
</dbReference>
<reference evidence="5 6" key="1">
    <citation type="submission" date="2018-08" db="EMBL/GenBank/DDBJ databases">
        <title>Meiothermus roseus NBRC 110900 genome sequencing project.</title>
        <authorList>
            <person name="Da Costa M.S."/>
            <person name="Albuquerque L."/>
            <person name="Raposo P."/>
            <person name="Froufe H.J.C."/>
            <person name="Barroso C.S."/>
            <person name="Egas C."/>
        </authorList>
    </citation>
    <scope>NUCLEOTIDE SEQUENCE [LARGE SCALE GENOMIC DNA]</scope>
    <source>
        <strain evidence="5 6">NBRC 110900</strain>
    </source>
</reference>
<keyword evidence="3 5" id="KW-0808">Transferase</keyword>
<dbReference type="InterPro" id="IPR004839">
    <property type="entry name" value="Aminotransferase_I/II_large"/>
</dbReference>
<evidence type="ECO:0000313" key="6">
    <source>
        <dbReference type="Proteomes" id="UP000265341"/>
    </source>
</evidence>
<dbReference type="Gene3D" id="3.90.1150.10">
    <property type="entry name" value="Aspartate Aminotransferase, domain 1"/>
    <property type="match status" value="1"/>
</dbReference>
<keyword evidence="2 5" id="KW-0032">Aminotransferase</keyword>
<evidence type="ECO:0000259" key="4">
    <source>
        <dbReference type="Pfam" id="PF00155"/>
    </source>
</evidence>
<dbReference type="InterPro" id="IPR015422">
    <property type="entry name" value="PyrdxlP-dep_Trfase_small"/>
</dbReference>
<comment type="cofactor">
    <cofactor evidence="1">
        <name>pyridoxal 5'-phosphate</name>
        <dbReference type="ChEBI" id="CHEBI:597326"/>
    </cofactor>
</comment>
<dbReference type="AlphaFoldDB" id="A0A399EUM4"/>